<dbReference type="EMBL" id="JAMQPM010000002">
    <property type="protein sequence ID" value="MCW7526102.1"/>
    <property type="molecule type" value="Genomic_DNA"/>
</dbReference>
<name>A0AAW5VHF2_9LEPT</name>
<reference evidence="2 4" key="1">
    <citation type="submission" date="2022-06" db="EMBL/GenBank/DDBJ databases">
        <title>Leptospira isolates from biofilms formed at urban environments.</title>
        <authorList>
            <person name="Ribeiro P.S."/>
            <person name="Sousa T."/>
            <person name="Carvalho N."/>
            <person name="Aburjaile F."/>
            <person name="Neves F."/>
            <person name="Oliveira D."/>
            <person name="Blanco L."/>
            <person name="Lima J."/>
            <person name="Costa F."/>
            <person name="Brenig B."/>
            <person name="Soares S."/>
            <person name="Ramos R."/>
            <person name="Goes-Neto A."/>
            <person name="Matiuzzi M."/>
            <person name="Azevedo V."/>
            <person name="Ristow P."/>
        </authorList>
    </citation>
    <scope>NUCLEOTIDE SEQUENCE</scope>
    <source>
        <strain evidence="1 4">VSF19</strain>
        <strain evidence="2">VSF20</strain>
    </source>
</reference>
<dbReference type="EMBL" id="JAMQPL010000002">
    <property type="protein sequence ID" value="MCW7529786.1"/>
    <property type="molecule type" value="Genomic_DNA"/>
</dbReference>
<sequence length="128" mass="15323">MEIIINNSAGVLRIFVTRIDPEYRRIEYFLDLNQDIDWEKVFLKLEDVPRNDLIYHWVKGYQEKLGIIRFDNGNTVFSGLRDLAIFTKNLKGNISEEFGDEYFQTYLDSYIHRMIYLEEIIDSLNLEC</sequence>
<gene>
    <name evidence="1" type="ORF">ND861_07090</name>
    <name evidence="2" type="ORF">ND862_06145</name>
</gene>
<proteinExistence type="predicted"/>
<dbReference type="AlphaFoldDB" id="A0AAW5VHF2"/>
<dbReference type="RefSeq" id="WP_265351379.1">
    <property type="nucleotide sequence ID" value="NZ_JAMQPL010000002.1"/>
</dbReference>
<evidence type="ECO:0000313" key="4">
    <source>
        <dbReference type="Proteomes" id="UP001208912"/>
    </source>
</evidence>
<organism evidence="2 3">
    <name type="scientific">Leptospira soteropolitanensis</name>
    <dbReference type="NCBI Taxonomy" id="2950025"/>
    <lineage>
        <taxon>Bacteria</taxon>
        <taxon>Pseudomonadati</taxon>
        <taxon>Spirochaetota</taxon>
        <taxon>Spirochaetia</taxon>
        <taxon>Leptospirales</taxon>
        <taxon>Leptospiraceae</taxon>
        <taxon>Leptospira</taxon>
    </lineage>
</organism>
<dbReference type="Proteomes" id="UP001208912">
    <property type="component" value="Unassembled WGS sequence"/>
</dbReference>
<comment type="caution">
    <text evidence="2">The sequence shown here is derived from an EMBL/GenBank/DDBJ whole genome shotgun (WGS) entry which is preliminary data.</text>
</comment>
<protein>
    <submittedName>
        <fullName evidence="2">Uncharacterized protein</fullName>
    </submittedName>
</protein>
<evidence type="ECO:0000313" key="1">
    <source>
        <dbReference type="EMBL" id="MCW7526102.1"/>
    </source>
</evidence>
<accession>A0AAW5VHF2</accession>
<keyword evidence="4" id="KW-1185">Reference proteome</keyword>
<evidence type="ECO:0000313" key="2">
    <source>
        <dbReference type="EMBL" id="MCW7529786.1"/>
    </source>
</evidence>
<dbReference type="Proteomes" id="UP001208540">
    <property type="component" value="Unassembled WGS sequence"/>
</dbReference>
<evidence type="ECO:0000313" key="3">
    <source>
        <dbReference type="Proteomes" id="UP001208540"/>
    </source>
</evidence>